<sequence length="356" mass="38874">MLPTTRTTASGLYAYDAMDRLAACMPVDQESIRRFYQNDVLVSELRGLVGLTFLRSEHRLLAATEKDMREHRVHLLGTDQSNSVLHSVSLRQREAFAYSPYGTSTPKSPPYLPGYTGQAPDPITGHYQLGNGARAFNPILMRFNSPDTLSPFGDGGLSAYAYCRGDPVNYTDPTGHYSIPGMTGMATVRLKTVISPRARRPSMIAEEGFARTVARALSRNTTSPEPMPETRKYLHNRLKNLDKEAPFVQKLASVNLNLASHGDTDLSLPHAKYYADLAVQVHAGQLSNTAAHVEAALKWASMVRARGGSTTPLIGLAFNLLGALTSGTADQKPYITGEALLSQKNQSVRQVDSAHQ</sequence>
<dbReference type="EMBL" id="JAZEIP010000075">
    <property type="protein sequence ID" value="MEE4043454.1"/>
    <property type="molecule type" value="Genomic_DNA"/>
</dbReference>
<evidence type="ECO:0000313" key="2">
    <source>
        <dbReference type="Proteomes" id="UP001343600"/>
    </source>
</evidence>
<proteinExistence type="predicted"/>
<dbReference type="Gene3D" id="2.180.10.10">
    <property type="entry name" value="RHS repeat-associated core"/>
    <property type="match status" value="1"/>
</dbReference>
<dbReference type="RefSeq" id="WP_330513638.1">
    <property type="nucleotide sequence ID" value="NZ_JAZEIH010000060.1"/>
</dbReference>
<comment type="caution">
    <text evidence="1">The sequence shown here is derived from an EMBL/GenBank/DDBJ whole genome shotgun (WGS) entry which is preliminary data.</text>
</comment>
<dbReference type="SUPFAM" id="SSF56399">
    <property type="entry name" value="ADP-ribosylation"/>
    <property type="match status" value="1"/>
</dbReference>
<organism evidence="1 2">
    <name type="scientific">Pseudomonas viridiflava</name>
    <name type="common">Phytomonas viridiflava</name>
    <dbReference type="NCBI Taxonomy" id="33069"/>
    <lineage>
        <taxon>Bacteria</taxon>
        <taxon>Pseudomonadati</taxon>
        <taxon>Pseudomonadota</taxon>
        <taxon>Gammaproteobacteria</taxon>
        <taxon>Pseudomonadales</taxon>
        <taxon>Pseudomonadaceae</taxon>
        <taxon>Pseudomonas</taxon>
    </lineage>
</organism>
<dbReference type="InterPro" id="IPR022385">
    <property type="entry name" value="Rhs_assc_core"/>
</dbReference>
<accession>A0ABU7NGD8</accession>
<dbReference type="Proteomes" id="UP001343600">
    <property type="component" value="Unassembled WGS sequence"/>
</dbReference>
<protein>
    <submittedName>
        <fullName evidence="1">RHS repeat-associated core domain-containing protein</fullName>
    </submittedName>
</protein>
<keyword evidence="2" id="KW-1185">Reference proteome</keyword>
<name>A0ABU7NGD8_PSEVI</name>
<reference evidence="1 2" key="1">
    <citation type="submission" date="2024-01" db="EMBL/GenBank/DDBJ databases">
        <title>Characterization of Pseudomonas viridiflava in Georgia, USA.</title>
        <authorList>
            <person name="Zhao M."/>
            <person name="Dutta B."/>
        </authorList>
    </citation>
    <scope>NUCLEOTIDE SEQUENCE [LARGE SCALE GENOMIC DNA]</scope>
    <source>
        <strain evidence="1 2">21GA0539</strain>
    </source>
</reference>
<gene>
    <name evidence="1" type="ORF">V2I87_25475</name>
</gene>
<dbReference type="NCBIfam" id="TIGR03696">
    <property type="entry name" value="Rhs_assc_core"/>
    <property type="match status" value="1"/>
</dbReference>
<evidence type="ECO:0000313" key="1">
    <source>
        <dbReference type="EMBL" id="MEE4043454.1"/>
    </source>
</evidence>